<dbReference type="InterPro" id="IPR029759">
    <property type="entry name" value="GPX_AS"/>
</dbReference>
<organism evidence="5 6">
    <name type="scientific">Spirosoma radiotolerans</name>
    <dbReference type="NCBI Taxonomy" id="1379870"/>
    <lineage>
        <taxon>Bacteria</taxon>
        <taxon>Pseudomonadati</taxon>
        <taxon>Bacteroidota</taxon>
        <taxon>Cytophagia</taxon>
        <taxon>Cytophagales</taxon>
        <taxon>Cytophagaceae</taxon>
        <taxon>Spirosoma</taxon>
    </lineage>
</organism>
<keyword evidence="2 4" id="KW-0575">Peroxidase</keyword>
<proteinExistence type="inferred from homology"/>
<dbReference type="CDD" id="cd00340">
    <property type="entry name" value="GSH_Peroxidase"/>
    <property type="match status" value="1"/>
</dbReference>
<comment type="similarity">
    <text evidence="1 4">Belongs to the glutathione peroxidase family.</text>
</comment>
<evidence type="ECO:0000256" key="4">
    <source>
        <dbReference type="RuleBase" id="RU000499"/>
    </source>
</evidence>
<dbReference type="GO" id="GO:0006979">
    <property type="term" value="P:response to oxidative stress"/>
    <property type="evidence" value="ECO:0007669"/>
    <property type="project" value="InterPro"/>
</dbReference>
<keyword evidence="6" id="KW-1185">Reference proteome</keyword>
<dbReference type="GO" id="GO:0004601">
    <property type="term" value="F:peroxidase activity"/>
    <property type="evidence" value="ECO:0007669"/>
    <property type="project" value="UniProtKB-KW"/>
</dbReference>
<dbReference type="Proteomes" id="UP000033054">
    <property type="component" value="Chromosome"/>
</dbReference>
<dbReference type="InterPro" id="IPR036249">
    <property type="entry name" value="Thioredoxin-like_sf"/>
</dbReference>
<dbReference type="PROSITE" id="PS00460">
    <property type="entry name" value="GLUTATHIONE_PEROXID_1"/>
    <property type="match status" value="1"/>
</dbReference>
<name>A0A0E3ZTV8_9BACT</name>
<dbReference type="RefSeq" id="WP_046375751.1">
    <property type="nucleotide sequence ID" value="NZ_CP010429.1"/>
</dbReference>
<dbReference type="KEGG" id="srd:SD10_03760"/>
<evidence type="ECO:0000256" key="3">
    <source>
        <dbReference type="ARBA" id="ARBA00023002"/>
    </source>
</evidence>
<dbReference type="Pfam" id="PF00255">
    <property type="entry name" value="GSHPx"/>
    <property type="match status" value="1"/>
</dbReference>
<dbReference type="PROSITE" id="PS51355">
    <property type="entry name" value="GLUTATHIONE_PEROXID_3"/>
    <property type="match status" value="1"/>
</dbReference>
<keyword evidence="3 4" id="KW-0560">Oxidoreductase</keyword>
<evidence type="ECO:0000313" key="6">
    <source>
        <dbReference type="Proteomes" id="UP000033054"/>
    </source>
</evidence>
<dbReference type="AlphaFoldDB" id="A0A0E3ZTV8"/>
<dbReference type="EMBL" id="CP010429">
    <property type="protein sequence ID" value="AKD54154.1"/>
    <property type="molecule type" value="Genomic_DNA"/>
</dbReference>
<dbReference type="PANTHER" id="PTHR11592:SF134">
    <property type="entry name" value="PHOSPHOLIPID HYDROPEROXIDE GLUTATHIONE PEROXIDASE"/>
    <property type="match status" value="1"/>
</dbReference>
<dbReference type="HOGENOM" id="CLU_029507_1_1_10"/>
<sequence>MKKNLVFTLIGVVLVATLTSFMSLSTLVKGIFSDKKEAVAAPANASAPTKSLYDFTVKSLDGKPVSLSGFKGKKVVILNVASKCGFTPQYADWEKFYKEHGDKIVVLGFPANNFGSQEPGSSEEIASFCQKNYGVTFPMFEKVSVLGADQAPLYKWLTDKSMNGWNDKVPTWNFCKYVINEKGELTHFFASKVKPGDEEFKKAVGI</sequence>
<evidence type="ECO:0000256" key="1">
    <source>
        <dbReference type="ARBA" id="ARBA00006926"/>
    </source>
</evidence>
<dbReference type="InterPro" id="IPR000889">
    <property type="entry name" value="Glutathione_peroxidase"/>
</dbReference>
<evidence type="ECO:0000256" key="2">
    <source>
        <dbReference type="ARBA" id="ARBA00022559"/>
    </source>
</evidence>
<dbReference type="Gene3D" id="3.40.30.10">
    <property type="entry name" value="Glutaredoxin"/>
    <property type="match status" value="1"/>
</dbReference>
<evidence type="ECO:0000313" key="5">
    <source>
        <dbReference type="EMBL" id="AKD54154.1"/>
    </source>
</evidence>
<dbReference type="PANTHER" id="PTHR11592">
    <property type="entry name" value="GLUTATHIONE PEROXIDASE"/>
    <property type="match status" value="1"/>
</dbReference>
<protein>
    <recommendedName>
        <fullName evidence="4">Glutathione peroxidase</fullName>
    </recommendedName>
</protein>
<dbReference type="OrthoDB" id="9789406at2"/>
<reference evidence="5 6" key="1">
    <citation type="journal article" date="2014" name="Curr. Microbiol.">
        <title>Spirosoma radiotolerans sp. nov., a gamma-radiation-resistant bacterium isolated from gamma ray-irradiated soil.</title>
        <authorList>
            <person name="Lee J.J."/>
            <person name="Srinivasan S."/>
            <person name="Lim S."/>
            <person name="Joe M."/>
            <person name="Im S."/>
            <person name="Bae S.I."/>
            <person name="Park K.R."/>
            <person name="Han J.H."/>
            <person name="Park S.H."/>
            <person name="Joo B.M."/>
            <person name="Park S.J."/>
            <person name="Kim M.K."/>
        </authorList>
    </citation>
    <scope>NUCLEOTIDE SEQUENCE [LARGE SCALE GENOMIC DNA]</scope>
    <source>
        <strain evidence="5 6">DG5A</strain>
    </source>
</reference>
<dbReference type="STRING" id="1379870.SD10_03760"/>
<dbReference type="SUPFAM" id="SSF52833">
    <property type="entry name" value="Thioredoxin-like"/>
    <property type="match status" value="1"/>
</dbReference>
<dbReference type="PATRIC" id="fig|1379870.5.peg.818"/>
<accession>A0A0E3ZTV8</accession>
<gene>
    <name evidence="5" type="ORF">SD10_03760</name>
</gene>
<dbReference type="PRINTS" id="PR01011">
    <property type="entry name" value="GLUTPROXDASE"/>
</dbReference>